<dbReference type="EMBL" id="JBHMBW010000030">
    <property type="protein sequence ID" value="MFB9627370.1"/>
    <property type="molecule type" value="Genomic_DNA"/>
</dbReference>
<dbReference type="NCBIfam" id="NF038083">
    <property type="entry name" value="CU044_5270_fam"/>
    <property type="match status" value="1"/>
</dbReference>
<evidence type="ECO:0000256" key="1">
    <source>
        <dbReference type="SAM" id="MobiDB-lite"/>
    </source>
</evidence>
<reference evidence="3 4" key="1">
    <citation type="submission" date="2024-09" db="EMBL/GenBank/DDBJ databases">
        <authorList>
            <person name="Sun Q."/>
            <person name="Mori K."/>
        </authorList>
    </citation>
    <scope>NUCLEOTIDE SEQUENCE [LARGE SCALE GENOMIC DNA]</scope>
    <source>
        <strain evidence="3 4">JCM 3143</strain>
    </source>
</reference>
<dbReference type="Proteomes" id="UP001589532">
    <property type="component" value="Unassembled WGS sequence"/>
</dbReference>
<sequence>MDDLEILAKMRADAPLPEAERLRRLRRRVTRRGRRFVIMPSLLVAAVAAVAIAVVAVSALKRPPEIRPLPAVETILLNSETVLERAAKTVESRAAAPEPRPDQWEYTKILNVQPADGRTMTYESWLRYDGKQSAGRDPEGNFHVRDVPPDPGDDDLSPQQYREKLLKLPTDPDKLLAHVVGDRHWIDYPKEESKLVEDPDSRAYRILSLYLKQQAVMPPKLEAAIFRALAKIPGVEIEQNVRDATGRTGLGLFRSTIGEENERRYLILDPRTYRVMADQSIWLRDEVINGEVAFRKGAVFADVWLAAGIVDKPGEVP</sequence>
<proteinExistence type="predicted"/>
<dbReference type="InterPro" id="IPR047789">
    <property type="entry name" value="CU044_5270-like"/>
</dbReference>
<keyword evidence="2" id="KW-0472">Membrane</keyword>
<feature type="compositionally biased region" description="Basic and acidic residues" evidence="1">
    <location>
        <begin position="130"/>
        <end position="148"/>
    </location>
</feature>
<feature type="transmembrane region" description="Helical" evidence="2">
    <location>
        <begin position="36"/>
        <end position="60"/>
    </location>
</feature>
<gene>
    <name evidence="3" type="ORF">ACFFSA_30170</name>
</gene>
<evidence type="ECO:0000256" key="2">
    <source>
        <dbReference type="SAM" id="Phobius"/>
    </source>
</evidence>
<keyword evidence="4" id="KW-1185">Reference proteome</keyword>
<evidence type="ECO:0000313" key="4">
    <source>
        <dbReference type="Proteomes" id="UP001589532"/>
    </source>
</evidence>
<protein>
    <submittedName>
        <fullName evidence="3">CU044_5270 family protein</fullName>
    </submittedName>
</protein>
<accession>A0ABV5S6Q8</accession>
<keyword evidence="2" id="KW-1133">Transmembrane helix</keyword>
<evidence type="ECO:0000313" key="3">
    <source>
        <dbReference type="EMBL" id="MFB9627370.1"/>
    </source>
</evidence>
<keyword evidence="2" id="KW-0812">Transmembrane</keyword>
<name>A0ABV5S6Q8_9ACTN</name>
<feature type="region of interest" description="Disordered" evidence="1">
    <location>
        <begin position="130"/>
        <end position="158"/>
    </location>
</feature>
<dbReference type="RefSeq" id="WP_345003099.1">
    <property type="nucleotide sequence ID" value="NZ_BAAAXV010000012.1"/>
</dbReference>
<organism evidence="3 4">
    <name type="scientific">Nonomuraea helvata</name>
    <dbReference type="NCBI Taxonomy" id="37484"/>
    <lineage>
        <taxon>Bacteria</taxon>
        <taxon>Bacillati</taxon>
        <taxon>Actinomycetota</taxon>
        <taxon>Actinomycetes</taxon>
        <taxon>Streptosporangiales</taxon>
        <taxon>Streptosporangiaceae</taxon>
        <taxon>Nonomuraea</taxon>
    </lineage>
</organism>
<comment type="caution">
    <text evidence="3">The sequence shown here is derived from an EMBL/GenBank/DDBJ whole genome shotgun (WGS) entry which is preliminary data.</text>
</comment>